<accession>A0A413T555</accession>
<evidence type="ECO:0000259" key="1">
    <source>
        <dbReference type="Pfam" id="PF04233"/>
    </source>
</evidence>
<proteinExistence type="predicted"/>
<dbReference type="Pfam" id="PF18798">
    <property type="entry name" value="LPD3"/>
    <property type="match status" value="1"/>
</dbReference>
<name>A0A413T555_9BACT</name>
<protein>
    <submittedName>
        <fullName evidence="3">Phage head morphogenesis protein</fullName>
    </submittedName>
</protein>
<comment type="caution">
    <text evidence="3">The sequence shown here is derived from an EMBL/GenBank/DDBJ whole genome shotgun (WGS) entry which is preliminary data.</text>
</comment>
<dbReference type="InterPro" id="IPR040824">
    <property type="entry name" value="LPD3"/>
</dbReference>
<sequence>MKLAAEEDETPEEAEETMEFPTLEAGWMLLMGWLYQQAGISPESLTAEEVQRFIRTHTDVLDNAVDTALKEVPLDDISVQRLKESNYVFSGIKTFHELNETFPSLLDEEGNRKPFNQFLNDVQKVYDTYNVQYLRTEYNFAQASALMAARWKKFEQDGDRYNLQYRTMYDKRVRRTHRMLHNITLPIESPFWDKYFPPNGWNCRCTVVQVRKDKYPVSNEQEAMNLGSQATAGKYQEMFMFNPGKRMTTFPAYNGYTLRKCNRCEVRPDKMKLAADIPDNEVCRACRLLQEMRAGKERLQEQRKAVRQWAKENLVGKTVLVQGIQNPVEFTSNGIKEALNQPHKFVRAKNEAVYNLINLLKDAEHVLERPDEKGNPMVMKYHYLRIRIADEDSFAVIRELVDGRCQFYSIVEKLKKRKESD</sequence>
<feature type="domain" description="Phage head morphogenesis" evidence="1">
    <location>
        <begin position="117"/>
        <end position="207"/>
    </location>
</feature>
<evidence type="ECO:0000313" key="4">
    <source>
        <dbReference type="Proteomes" id="UP000283855"/>
    </source>
</evidence>
<gene>
    <name evidence="3" type="ORF">DW921_00570</name>
</gene>
<dbReference type="EMBL" id="QSFT01000001">
    <property type="protein sequence ID" value="RHA78989.1"/>
    <property type="molecule type" value="Genomic_DNA"/>
</dbReference>
<dbReference type="Proteomes" id="UP000283855">
    <property type="component" value="Unassembled WGS sequence"/>
</dbReference>
<dbReference type="Pfam" id="PF04233">
    <property type="entry name" value="Phage_Mu_F"/>
    <property type="match status" value="1"/>
</dbReference>
<evidence type="ECO:0000313" key="3">
    <source>
        <dbReference type="EMBL" id="RHA78989.1"/>
    </source>
</evidence>
<evidence type="ECO:0000259" key="2">
    <source>
        <dbReference type="Pfam" id="PF18798"/>
    </source>
</evidence>
<organism evidence="3 4">
    <name type="scientific">Phocaeicola coprophilus</name>
    <dbReference type="NCBI Taxonomy" id="387090"/>
    <lineage>
        <taxon>Bacteria</taxon>
        <taxon>Pseudomonadati</taxon>
        <taxon>Bacteroidota</taxon>
        <taxon>Bacteroidia</taxon>
        <taxon>Bacteroidales</taxon>
        <taxon>Bacteroidaceae</taxon>
        <taxon>Phocaeicola</taxon>
    </lineage>
</organism>
<reference evidence="3 4" key="1">
    <citation type="submission" date="2018-08" db="EMBL/GenBank/DDBJ databases">
        <title>A genome reference for cultivated species of the human gut microbiota.</title>
        <authorList>
            <person name="Zou Y."/>
            <person name="Xue W."/>
            <person name="Luo G."/>
        </authorList>
    </citation>
    <scope>NUCLEOTIDE SEQUENCE [LARGE SCALE GENOMIC DNA]</scope>
    <source>
        <strain evidence="3 4">AM42-38</strain>
    </source>
</reference>
<dbReference type="AlphaFoldDB" id="A0A413T555"/>
<dbReference type="InterPro" id="IPR006528">
    <property type="entry name" value="Phage_head_morphogenesis_dom"/>
</dbReference>
<feature type="domain" description="Large polyvalent protein-associated" evidence="2">
    <location>
        <begin position="298"/>
        <end position="403"/>
    </location>
</feature>
<dbReference type="NCBIfam" id="TIGR01641">
    <property type="entry name" value="phageSPP1_gp7"/>
    <property type="match status" value="1"/>
</dbReference>